<sequence length="376" mass="42847">MSRRPRRNHSPAFKAKVALDAIRGEKTLAELAKQHDVHPNQINDWKNQLLERAAGVFGGETAEPPKTDLRELHAKIGQQALEIDFLGQRARQGRTAERKEMIQPDHKLSIKRQAELLNIARGSAYYVPRPVSDADQALMQRIDALHLEHPFAGARMLRDLLRREGVEVGRKHVGTLMAKMGIEALYRKPNTSKKHPGHAVYPYLLRGMKIERANQVWAMDITYIPMARGWVYLAAVVDWASRRVLAHRVSISMDTKFCLEALQEAFARHGKPEIFNTDQGSQFTSLAFTDALKKRGVAISMDGRGAWRDNVFVERLWRTIKYEEMYLHACDSVSDARQQLGRFIEFYNTRRPHSALGAKTPDEFYFATLPAIQQAA</sequence>
<dbReference type="InterPro" id="IPR001584">
    <property type="entry name" value="Integrase_cat-core"/>
</dbReference>
<dbReference type="Pfam" id="PF00665">
    <property type="entry name" value="rve"/>
    <property type="match status" value="1"/>
</dbReference>
<comment type="caution">
    <text evidence="2">The sequence shown here is derived from an EMBL/GenBank/DDBJ whole genome shotgun (WGS) entry which is preliminary data.</text>
</comment>
<dbReference type="NCBIfam" id="NF033516">
    <property type="entry name" value="transpos_IS3"/>
    <property type="match status" value="1"/>
</dbReference>
<dbReference type="InterPro" id="IPR036397">
    <property type="entry name" value="RNaseH_sf"/>
</dbReference>
<dbReference type="InterPro" id="IPR002514">
    <property type="entry name" value="Transposase_8"/>
</dbReference>
<reference evidence="2 3" key="1">
    <citation type="submission" date="2024-08" db="EMBL/GenBank/DDBJ databases">
        <authorList>
            <person name="Lu H."/>
        </authorList>
    </citation>
    <scope>NUCLEOTIDE SEQUENCE [LARGE SCALE GENOMIC DNA]</scope>
    <source>
        <strain evidence="2 3">DXS20W</strain>
    </source>
</reference>
<dbReference type="Pfam" id="PF13276">
    <property type="entry name" value="HTH_21"/>
    <property type="match status" value="1"/>
</dbReference>
<dbReference type="SUPFAM" id="SSF48295">
    <property type="entry name" value="TrpR-like"/>
    <property type="match status" value="1"/>
</dbReference>
<dbReference type="PANTHER" id="PTHR46889">
    <property type="entry name" value="TRANSPOSASE INSF FOR INSERTION SEQUENCE IS3B-RELATED"/>
    <property type="match status" value="1"/>
</dbReference>
<accession>A0ABW7GDU7</accession>
<keyword evidence="3" id="KW-1185">Reference proteome</keyword>
<dbReference type="RefSeq" id="WP_394508902.1">
    <property type="nucleotide sequence ID" value="NZ_JBIGHX010000001.1"/>
</dbReference>
<dbReference type="InterPro" id="IPR050900">
    <property type="entry name" value="Transposase_IS3/IS150/IS904"/>
</dbReference>
<dbReference type="InterPro" id="IPR010921">
    <property type="entry name" value="Trp_repressor/repl_initiator"/>
</dbReference>
<gene>
    <name evidence="2" type="ORF">ACG04Q_00885</name>
</gene>
<dbReference type="PROSITE" id="PS50994">
    <property type="entry name" value="INTEGRASE"/>
    <property type="match status" value="1"/>
</dbReference>
<dbReference type="PANTHER" id="PTHR46889:SF4">
    <property type="entry name" value="TRANSPOSASE INSO FOR INSERTION SEQUENCE ELEMENT IS911B-RELATED"/>
    <property type="match status" value="1"/>
</dbReference>
<dbReference type="InterPro" id="IPR012337">
    <property type="entry name" value="RNaseH-like_sf"/>
</dbReference>
<dbReference type="InterPro" id="IPR048020">
    <property type="entry name" value="Transpos_IS3"/>
</dbReference>
<evidence type="ECO:0000259" key="1">
    <source>
        <dbReference type="PROSITE" id="PS50994"/>
    </source>
</evidence>
<evidence type="ECO:0000313" key="3">
    <source>
        <dbReference type="Proteomes" id="UP001606302"/>
    </source>
</evidence>
<proteinExistence type="predicted"/>
<dbReference type="EMBL" id="JBIGHX010000001">
    <property type="protein sequence ID" value="MFG6460103.1"/>
    <property type="molecule type" value="Genomic_DNA"/>
</dbReference>
<name>A0ABW7GDU7_9BURK</name>
<dbReference type="Pfam" id="PF01527">
    <property type="entry name" value="HTH_Tnp_1"/>
    <property type="match status" value="1"/>
</dbReference>
<evidence type="ECO:0000313" key="2">
    <source>
        <dbReference type="EMBL" id="MFG6460103.1"/>
    </source>
</evidence>
<dbReference type="Gene3D" id="3.30.420.10">
    <property type="entry name" value="Ribonuclease H-like superfamily/Ribonuclease H"/>
    <property type="match status" value="1"/>
</dbReference>
<organism evidence="2 3">
    <name type="scientific">Pelomonas lactea</name>
    <dbReference type="NCBI Taxonomy" id="3299030"/>
    <lineage>
        <taxon>Bacteria</taxon>
        <taxon>Pseudomonadati</taxon>
        <taxon>Pseudomonadota</taxon>
        <taxon>Betaproteobacteria</taxon>
        <taxon>Burkholderiales</taxon>
        <taxon>Sphaerotilaceae</taxon>
        <taxon>Roseateles</taxon>
    </lineage>
</organism>
<dbReference type="InterPro" id="IPR025948">
    <property type="entry name" value="HTH-like_dom"/>
</dbReference>
<dbReference type="Proteomes" id="UP001606302">
    <property type="component" value="Unassembled WGS sequence"/>
</dbReference>
<feature type="domain" description="Integrase catalytic" evidence="1">
    <location>
        <begin position="198"/>
        <end position="369"/>
    </location>
</feature>
<protein>
    <submittedName>
        <fullName evidence="2">IS3 family transposase</fullName>
    </submittedName>
</protein>
<dbReference type="SUPFAM" id="SSF53098">
    <property type="entry name" value="Ribonuclease H-like"/>
    <property type="match status" value="1"/>
</dbReference>